<evidence type="ECO:0000256" key="2">
    <source>
        <dbReference type="ARBA" id="ARBA00052401"/>
    </source>
</evidence>
<dbReference type="Gene3D" id="1.20.120.420">
    <property type="entry name" value="translation initiation factor eif-2b, domain 1"/>
    <property type="match status" value="1"/>
</dbReference>
<dbReference type="SUPFAM" id="SSF100950">
    <property type="entry name" value="NagB/RpiA/CoA transferase-like"/>
    <property type="match status" value="1"/>
</dbReference>
<dbReference type="Proteomes" id="UP000294886">
    <property type="component" value="Unassembled WGS sequence"/>
</dbReference>
<dbReference type="SMR" id="A0A124FCD5"/>
<dbReference type="NCBIfam" id="TIGR00524">
    <property type="entry name" value="eIF-2B_rel"/>
    <property type="match status" value="1"/>
</dbReference>
<comment type="similarity">
    <text evidence="3">Belongs to the EIF-2B alpha/beta/delta subunits family. MtnA subfamily.</text>
</comment>
<gene>
    <name evidence="3 4" type="primary">mtnA</name>
    <name evidence="4" type="ORF">DEA61_08010</name>
    <name evidence="5" type="ORF">EV203_12029</name>
</gene>
<dbReference type="RefSeq" id="WP_011025825.1">
    <property type="nucleotide sequence ID" value="NZ_DOLB01000115.1"/>
</dbReference>
<reference evidence="4 6" key="1">
    <citation type="journal article" date="2018" name="Nat. Biotechnol.">
        <title>A standardized bacterial taxonomy based on genome phylogeny substantially revises the tree of life.</title>
        <authorList>
            <person name="Parks D.H."/>
            <person name="Chuvochina M."/>
            <person name="Waite D.W."/>
            <person name="Rinke C."/>
            <person name="Skarshewski A."/>
            <person name="Chaumeil P.A."/>
            <person name="Hugenholtz P."/>
        </authorList>
    </citation>
    <scope>NUCLEOTIDE SEQUENCE [LARGE SCALE GENOMIC DNA]</scope>
    <source>
        <strain evidence="4">UBA12544</strain>
    </source>
</reference>
<dbReference type="Pfam" id="PF01008">
    <property type="entry name" value="IF-2B"/>
    <property type="match status" value="1"/>
</dbReference>
<comment type="catalytic activity">
    <reaction evidence="2 3">
        <text>5-(methylsulfanyl)-alpha-D-ribose 1-phosphate = 5-(methylsulfanyl)-D-ribulose 1-phosphate</text>
        <dbReference type="Rhea" id="RHEA:19989"/>
        <dbReference type="ChEBI" id="CHEBI:58533"/>
        <dbReference type="ChEBI" id="CHEBI:58548"/>
        <dbReference type="EC" id="5.3.1.23"/>
    </reaction>
</comment>
<comment type="pathway">
    <text evidence="3">Amino-acid biosynthesis; L-methionine biosynthesis via salvage pathway; L-methionine from S-methyl-5-thio-alpha-D-ribose 1-phosphate: step 1/6.</text>
</comment>
<dbReference type="OMA" id="CETRPLN"/>
<accession>A0A124FCD5</accession>
<dbReference type="EMBL" id="SLWU01000020">
    <property type="protein sequence ID" value="TCO61320.1"/>
    <property type="molecule type" value="Genomic_DNA"/>
</dbReference>
<evidence type="ECO:0000256" key="1">
    <source>
        <dbReference type="ARBA" id="ARBA00023235"/>
    </source>
</evidence>
<evidence type="ECO:0000313" key="4">
    <source>
        <dbReference type="EMBL" id="HBT49753.1"/>
    </source>
</evidence>
<dbReference type="FunFam" id="3.40.50.10470:FF:000006">
    <property type="entry name" value="Methylthioribose-1-phosphate isomerase"/>
    <property type="match status" value="1"/>
</dbReference>
<dbReference type="InterPro" id="IPR011559">
    <property type="entry name" value="Initiation_fac_2B_a/b/d"/>
</dbReference>
<dbReference type="InterPro" id="IPR000649">
    <property type="entry name" value="IF-2B-related"/>
</dbReference>
<dbReference type="Proteomes" id="UP000264445">
    <property type="component" value="Unassembled WGS sequence"/>
</dbReference>
<proteinExistence type="inferred from homology"/>
<feature type="active site" description="Proton donor" evidence="3">
    <location>
        <position position="238"/>
    </location>
</feature>
<organism evidence="4 6">
    <name type="scientific">Caldanaerobacter subterraneus</name>
    <dbReference type="NCBI Taxonomy" id="911092"/>
    <lineage>
        <taxon>Bacteria</taxon>
        <taxon>Bacillati</taxon>
        <taxon>Bacillota</taxon>
        <taxon>Clostridia</taxon>
        <taxon>Thermoanaerobacterales</taxon>
        <taxon>Thermoanaerobacteraceae</taxon>
        <taxon>Caldanaerobacter</taxon>
    </lineage>
</organism>
<dbReference type="NCBIfam" id="NF004326">
    <property type="entry name" value="PRK05720.1"/>
    <property type="match status" value="1"/>
</dbReference>
<dbReference type="AlphaFoldDB" id="A0A124FCD5"/>
<dbReference type="HAMAP" id="MF_01678">
    <property type="entry name" value="Salvage_MtnA"/>
    <property type="match status" value="1"/>
</dbReference>
<feature type="binding site" evidence="3">
    <location>
        <begin position="47"/>
        <end position="49"/>
    </location>
    <ligand>
        <name>substrate</name>
    </ligand>
</feature>
<dbReference type="InterPro" id="IPR005251">
    <property type="entry name" value="IF-M1Pi"/>
</dbReference>
<evidence type="ECO:0000313" key="6">
    <source>
        <dbReference type="Proteomes" id="UP000264445"/>
    </source>
</evidence>
<reference evidence="5 7" key="2">
    <citation type="submission" date="2019-03" db="EMBL/GenBank/DDBJ databases">
        <title>Genomic Encyclopedia of Type Strains, Phase IV (KMG-IV): sequencing the most valuable type-strain genomes for metagenomic binning, comparative biology and taxonomic classification.</title>
        <authorList>
            <person name="Goeker M."/>
        </authorList>
    </citation>
    <scope>NUCLEOTIDE SEQUENCE [LARGE SCALE GENOMIC DNA]</scope>
    <source>
        <strain evidence="5 7">DSM 13054</strain>
    </source>
</reference>
<feature type="binding site" evidence="3">
    <location>
        <position position="90"/>
    </location>
    <ligand>
        <name>substrate</name>
    </ligand>
</feature>
<keyword evidence="3" id="KW-0486">Methionine biosynthesis</keyword>
<feature type="binding site" evidence="3">
    <location>
        <position position="197"/>
    </location>
    <ligand>
        <name>substrate</name>
    </ligand>
</feature>
<dbReference type="UniPathway" id="UPA00904">
    <property type="reaction ID" value="UER00874"/>
</dbReference>
<protein>
    <recommendedName>
        <fullName evidence="3">Methylthioribose-1-phosphate isomerase</fullName>
        <shortName evidence="3">M1Pi</shortName>
        <shortName evidence="3">MTR-1-P isomerase</shortName>
        <ecNumber evidence="3">5.3.1.23</ecNumber>
    </recommendedName>
    <alternativeName>
        <fullName evidence="3">S-methyl-5-thioribose-1-phosphate isomerase</fullName>
    </alternativeName>
</protein>
<keyword evidence="1 3" id="KW-0413">Isomerase</keyword>
<dbReference type="GO" id="GO:0019509">
    <property type="term" value="P:L-methionine salvage from methylthioadenosine"/>
    <property type="evidence" value="ECO:0007669"/>
    <property type="project" value="UniProtKB-UniRule"/>
</dbReference>
<name>A0A124FCD5_9THEO</name>
<evidence type="ECO:0000313" key="7">
    <source>
        <dbReference type="Proteomes" id="UP000294886"/>
    </source>
</evidence>
<dbReference type="EMBL" id="DOLB01000115">
    <property type="protein sequence ID" value="HBT49753.1"/>
    <property type="molecule type" value="Genomic_DNA"/>
</dbReference>
<evidence type="ECO:0000313" key="5">
    <source>
        <dbReference type="EMBL" id="TCO61320.1"/>
    </source>
</evidence>
<dbReference type="PANTHER" id="PTHR43475:SF1">
    <property type="entry name" value="METHYLTHIORIBOSE-1-PHOSPHATE ISOMERASE"/>
    <property type="match status" value="1"/>
</dbReference>
<dbReference type="NCBIfam" id="TIGR00512">
    <property type="entry name" value="salvage_mtnA"/>
    <property type="match status" value="1"/>
</dbReference>
<dbReference type="Gene3D" id="3.40.50.10470">
    <property type="entry name" value="Translation initiation factor eif-2b, domain 2"/>
    <property type="match status" value="1"/>
</dbReference>
<dbReference type="GO" id="GO:0046523">
    <property type="term" value="F:S-methyl-5-thioribose-1-phosphate isomerase activity"/>
    <property type="evidence" value="ECO:0007669"/>
    <property type="project" value="UniProtKB-UniRule"/>
</dbReference>
<dbReference type="EC" id="5.3.1.23" evidence="3"/>
<keyword evidence="3" id="KW-0028">Amino-acid biosynthesis</keyword>
<comment type="function">
    <text evidence="3">Catalyzes the interconversion of methylthioribose-1-phosphate (MTR-1-P) into methylthioribulose-1-phosphate (MTRu-1-P).</text>
</comment>
<dbReference type="InterPro" id="IPR037171">
    <property type="entry name" value="NagB/RpiA_transferase-like"/>
</dbReference>
<dbReference type="InterPro" id="IPR042529">
    <property type="entry name" value="IF_2B-like_C"/>
</dbReference>
<dbReference type="InterPro" id="IPR027363">
    <property type="entry name" value="M1Pi_N"/>
</dbReference>
<sequence length="345" mass="38239">MKEIKTMEFRDGVLYLIDQRKLPLSYEFFECRTYQDVDFAIKDMVVRGAPAIGAAAAYGVVLAAQQFMKEEKENFLKNMENALNVLSKSRPTAVNLTWAIGRMRGVLEKVKDLSVSDIYEALKEEANKIYFEDLETNKKMAKIGNEVIKPNAVILTHCNTGALATVGYGTALGVIREAHYSGKNIFVYADETRPRLQGAKLTAWELVQEGIPAKLIADSVAATLIRDGKIDIILVGADRIALNGDTANKIGTFMLSVVAKVYNVPFYVVAPTSTIDFNIETGAEIVIEERSPEEVTHINGVRIAPEGIDVYNPAFDVTPHENITGIITEKGIIRPPFRENILKLR</sequence>
<feature type="binding site" evidence="3">
    <location>
        <begin position="248"/>
        <end position="249"/>
    </location>
    <ligand>
        <name>substrate</name>
    </ligand>
</feature>
<dbReference type="PANTHER" id="PTHR43475">
    <property type="entry name" value="METHYLTHIORIBOSE-1-PHOSPHATE ISOMERASE"/>
    <property type="match status" value="1"/>
</dbReference>
<feature type="site" description="Transition state stabilizer" evidence="3">
    <location>
        <position position="158"/>
    </location>
</feature>
<dbReference type="FunFam" id="1.20.120.420:FF:000003">
    <property type="entry name" value="Methylthioribose-1-phosphate isomerase"/>
    <property type="match status" value="1"/>
</dbReference>
<comment type="caution">
    <text evidence="4">The sequence shown here is derived from an EMBL/GenBank/DDBJ whole genome shotgun (WGS) entry which is preliminary data.</text>
</comment>
<evidence type="ECO:0000256" key="3">
    <source>
        <dbReference type="HAMAP-Rule" id="MF_01678"/>
    </source>
</evidence>